<dbReference type="GO" id="GO:0000166">
    <property type="term" value="F:nucleotide binding"/>
    <property type="evidence" value="ECO:0007669"/>
    <property type="project" value="UniProtKB-KW"/>
</dbReference>
<feature type="domain" description="Polymerase nucleotidyl transferase" evidence="6">
    <location>
        <begin position="19"/>
        <end position="97"/>
    </location>
</feature>
<dbReference type="PANTHER" id="PTHR34139">
    <property type="entry name" value="UPF0331 PROTEIN MJ0127"/>
    <property type="match status" value="1"/>
</dbReference>
<dbReference type="GO" id="GO:0016787">
    <property type="term" value="F:hydrolase activity"/>
    <property type="evidence" value="ECO:0007669"/>
    <property type="project" value="UniProtKB-KW"/>
</dbReference>
<dbReference type="Pfam" id="PF01909">
    <property type="entry name" value="NTP_transf_2"/>
    <property type="match status" value="1"/>
</dbReference>
<keyword evidence="1" id="KW-0597">Phosphoprotein</keyword>
<evidence type="ECO:0000259" key="6">
    <source>
        <dbReference type="Pfam" id="PF01909"/>
    </source>
</evidence>
<keyword evidence="3" id="KW-0540">Nuclease</keyword>
<dbReference type="Gene3D" id="3.30.460.10">
    <property type="entry name" value="Beta Polymerase, domain 2"/>
    <property type="match status" value="1"/>
</dbReference>
<dbReference type="InterPro" id="IPR051813">
    <property type="entry name" value="HepT_RNase_toxin"/>
</dbReference>
<reference evidence="7 8" key="1">
    <citation type="submission" date="2018-11" db="EMBL/GenBank/DDBJ databases">
        <title>Deinococcus shelandsis sp. nov., isolated from South Shetland Islands soil of Antarctica.</title>
        <authorList>
            <person name="Tian J."/>
        </authorList>
    </citation>
    <scope>NUCLEOTIDE SEQUENCE [LARGE SCALE GENOMIC DNA]</scope>
    <source>
        <strain evidence="7 8">S14-83T</strain>
    </source>
</reference>
<keyword evidence="4" id="KW-0547">Nucleotide-binding</keyword>
<accession>A0A3G8YKK0</accession>
<evidence type="ECO:0000256" key="3">
    <source>
        <dbReference type="ARBA" id="ARBA00022722"/>
    </source>
</evidence>
<sequence length="240" mass="27194">MTHSRLPRPELPEVVALIRERRSEWQDLGVERVRVFGSVARQEAGAESDVDVLLDLEAGAGLLTLARARDFFEHLLGYRTDAVTEAALKPPLSREVLLDAVDALDPKLHPPRRGHKRWKWRVYELLSDIDALREYTAAHTFESFSADSLTRDAVLLRLLRIGEATKYLPQRLQDTHPEIPWATLRDVRNLVAHDYFGLDISLVWVSVTREMQSLRPLFQALAQEPEDGSSAGAAQHHKPS</sequence>
<dbReference type="PANTHER" id="PTHR34139:SF1">
    <property type="entry name" value="RNASE MJ1380-RELATED"/>
    <property type="match status" value="1"/>
</dbReference>
<proteinExistence type="predicted"/>
<dbReference type="InterPro" id="IPR008201">
    <property type="entry name" value="HepT-like"/>
</dbReference>
<dbReference type="RefSeq" id="WP_124868171.1">
    <property type="nucleotide sequence ID" value="NZ_CP034183.1"/>
</dbReference>
<dbReference type="SUPFAM" id="SSF81301">
    <property type="entry name" value="Nucleotidyltransferase"/>
    <property type="match status" value="1"/>
</dbReference>
<keyword evidence="2" id="KW-1277">Toxin-antitoxin system</keyword>
<keyword evidence="8" id="KW-1185">Reference proteome</keyword>
<evidence type="ECO:0000256" key="4">
    <source>
        <dbReference type="ARBA" id="ARBA00022741"/>
    </source>
</evidence>
<dbReference type="OrthoDB" id="9810538at2"/>
<evidence type="ECO:0000256" key="1">
    <source>
        <dbReference type="ARBA" id="ARBA00022553"/>
    </source>
</evidence>
<dbReference type="KEGG" id="dph:EHF33_04220"/>
<name>A0A3G8YKK0_9DEIO</name>
<dbReference type="InterPro" id="IPR043519">
    <property type="entry name" value="NT_sf"/>
</dbReference>
<dbReference type="GO" id="GO:0016779">
    <property type="term" value="F:nucleotidyltransferase activity"/>
    <property type="evidence" value="ECO:0007669"/>
    <property type="project" value="InterPro"/>
</dbReference>
<keyword evidence="5" id="KW-0378">Hydrolase</keyword>
<evidence type="ECO:0000313" key="8">
    <source>
        <dbReference type="Proteomes" id="UP000276417"/>
    </source>
</evidence>
<evidence type="ECO:0000256" key="2">
    <source>
        <dbReference type="ARBA" id="ARBA00022649"/>
    </source>
</evidence>
<dbReference type="AlphaFoldDB" id="A0A3G8YKK0"/>
<dbReference type="Proteomes" id="UP000276417">
    <property type="component" value="Chromosome 1"/>
</dbReference>
<gene>
    <name evidence="7" type="ORF">EHF33_04220</name>
</gene>
<dbReference type="CDD" id="cd05403">
    <property type="entry name" value="NT_KNTase_like"/>
    <property type="match status" value="1"/>
</dbReference>
<organism evidence="7 8">
    <name type="scientific">Deinococcus psychrotolerans</name>
    <dbReference type="NCBI Taxonomy" id="2489213"/>
    <lineage>
        <taxon>Bacteria</taxon>
        <taxon>Thermotogati</taxon>
        <taxon>Deinococcota</taxon>
        <taxon>Deinococci</taxon>
        <taxon>Deinococcales</taxon>
        <taxon>Deinococcaceae</taxon>
        <taxon>Deinococcus</taxon>
    </lineage>
</organism>
<dbReference type="InterPro" id="IPR002934">
    <property type="entry name" value="Polymerase_NTP_transf_dom"/>
</dbReference>
<evidence type="ECO:0000313" key="7">
    <source>
        <dbReference type="EMBL" id="AZI42051.1"/>
    </source>
</evidence>
<dbReference type="Pfam" id="PF01934">
    <property type="entry name" value="HepT-like"/>
    <property type="match status" value="1"/>
</dbReference>
<dbReference type="EMBL" id="CP034183">
    <property type="protein sequence ID" value="AZI42051.1"/>
    <property type="molecule type" value="Genomic_DNA"/>
</dbReference>
<protein>
    <submittedName>
        <fullName evidence="7">DUF86 domain-containing protein</fullName>
    </submittedName>
</protein>
<dbReference type="GO" id="GO:0110001">
    <property type="term" value="C:toxin-antitoxin complex"/>
    <property type="evidence" value="ECO:0007669"/>
    <property type="project" value="InterPro"/>
</dbReference>
<evidence type="ECO:0000256" key="5">
    <source>
        <dbReference type="ARBA" id="ARBA00022801"/>
    </source>
</evidence>
<dbReference type="GO" id="GO:0004540">
    <property type="term" value="F:RNA nuclease activity"/>
    <property type="evidence" value="ECO:0007669"/>
    <property type="project" value="InterPro"/>
</dbReference>